<protein>
    <submittedName>
        <fullName evidence="3">L-fuconolactone hydrolase</fullName>
    </submittedName>
</protein>
<dbReference type="SUPFAM" id="SSF51556">
    <property type="entry name" value="Metallo-dependent hydrolases"/>
    <property type="match status" value="1"/>
</dbReference>
<dbReference type="InterPro" id="IPR032466">
    <property type="entry name" value="Metal_Hydrolase"/>
</dbReference>
<gene>
    <name evidence="3" type="ORF">JCM9152_1636</name>
</gene>
<reference evidence="3" key="1">
    <citation type="journal article" date="2014" name="Genome Announc.">
        <title>Draft Genome Sequences of Three Alkaliphilic Bacillus Strains, Bacillus wakoensis JCM 9140T, Bacillus akibai JCM 9157T, and Bacillus hemicellulosilyticus JCM 9152T.</title>
        <authorList>
            <person name="Yuki M."/>
            <person name="Oshima K."/>
            <person name="Suda W."/>
            <person name="Oshida Y."/>
            <person name="Kitamura K."/>
            <person name="Iida T."/>
            <person name="Hattori M."/>
            <person name="Ohkuma M."/>
        </authorList>
    </citation>
    <scope>NUCLEOTIDE SEQUENCE [LARGE SCALE GENOMIC DNA]</scope>
    <source>
        <strain evidence="3">JCM 9152</strain>
    </source>
</reference>
<keyword evidence="4" id="KW-1185">Reference proteome</keyword>
<dbReference type="AlphaFoldDB" id="W4QDV2"/>
<comment type="caution">
    <text evidence="3">The sequence shown here is derived from an EMBL/GenBank/DDBJ whole genome shotgun (WGS) entry which is preliminary data.</text>
</comment>
<keyword evidence="3" id="KW-0378">Hydrolase</keyword>
<dbReference type="RefSeq" id="WP_052015708.1">
    <property type="nucleotide sequence ID" value="NZ_BAUU01000010.1"/>
</dbReference>
<accession>W4QDV2</accession>
<comment type="similarity">
    <text evidence="1">Belongs to the metallo-dependent hydrolases superfamily.</text>
</comment>
<dbReference type="PANTHER" id="PTHR43569:SF2">
    <property type="entry name" value="AMIDOHYDROLASE-RELATED DOMAIN-CONTAINING PROTEIN"/>
    <property type="match status" value="1"/>
</dbReference>
<dbReference type="Gene3D" id="3.20.20.140">
    <property type="entry name" value="Metal-dependent hydrolases"/>
    <property type="match status" value="1"/>
</dbReference>
<feature type="domain" description="Amidohydrolase-related" evidence="2">
    <location>
        <begin position="3"/>
        <end position="167"/>
    </location>
</feature>
<name>W4QDV2_9BACI</name>
<sequence>MRIDAHQHYWKMSRNDYGWIKPDNKRMYRDYSPADLLPHLKNHKINKTILVQAAPTVDETMFLLELSQTEDTIAAVVGWLDLAEANYTKQLEIYKSYQKFAGIRVMIQDMDDETIILSPPYVKAFKYFEAIQLPVDLLVTHDQLDTLNQLMEIVPTLRGVIDHLGKLIFLIDRLKIGSLT</sequence>
<organism evidence="3 4">
    <name type="scientific">Halalkalibacter hemicellulosilyticusJCM 9152</name>
    <dbReference type="NCBI Taxonomy" id="1236971"/>
    <lineage>
        <taxon>Bacteria</taxon>
        <taxon>Bacillati</taxon>
        <taxon>Bacillota</taxon>
        <taxon>Bacilli</taxon>
        <taxon>Bacillales</taxon>
        <taxon>Bacillaceae</taxon>
        <taxon>Halalkalibacter</taxon>
    </lineage>
</organism>
<dbReference type="OrthoDB" id="5450317at2"/>
<dbReference type="STRING" id="1236971.JCM9152_1636"/>
<evidence type="ECO:0000259" key="2">
    <source>
        <dbReference type="Pfam" id="PF04909"/>
    </source>
</evidence>
<dbReference type="InterPro" id="IPR006680">
    <property type="entry name" value="Amidohydro-rel"/>
</dbReference>
<dbReference type="PANTHER" id="PTHR43569">
    <property type="entry name" value="AMIDOHYDROLASE"/>
    <property type="match status" value="1"/>
</dbReference>
<evidence type="ECO:0000313" key="4">
    <source>
        <dbReference type="Proteomes" id="UP000018895"/>
    </source>
</evidence>
<dbReference type="EMBL" id="BAUU01000010">
    <property type="protein sequence ID" value="GAE30235.1"/>
    <property type="molecule type" value="Genomic_DNA"/>
</dbReference>
<evidence type="ECO:0000256" key="1">
    <source>
        <dbReference type="ARBA" id="ARBA00038310"/>
    </source>
</evidence>
<dbReference type="Pfam" id="PF04909">
    <property type="entry name" value="Amidohydro_2"/>
    <property type="match status" value="1"/>
</dbReference>
<dbReference type="GO" id="GO:0016787">
    <property type="term" value="F:hydrolase activity"/>
    <property type="evidence" value="ECO:0007669"/>
    <property type="project" value="UniProtKB-KW"/>
</dbReference>
<evidence type="ECO:0000313" key="3">
    <source>
        <dbReference type="EMBL" id="GAE30235.1"/>
    </source>
</evidence>
<dbReference type="InterPro" id="IPR052350">
    <property type="entry name" value="Metallo-dep_Lactonases"/>
</dbReference>
<dbReference type="Proteomes" id="UP000018895">
    <property type="component" value="Unassembled WGS sequence"/>
</dbReference>
<proteinExistence type="inferred from homology"/>